<dbReference type="EMBL" id="BTSX01000006">
    <property type="protein sequence ID" value="GMT03516.1"/>
    <property type="molecule type" value="Genomic_DNA"/>
</dbReference>
<reference evidence="3" key="1">
    <citation type="submission" date="2023-10" db="EMBL/GenBank/DDBJ databases">
        <title>Genome assembly of Pristionchus species.</title>
        <authorList>
            <person name="Yoshida K."/>
            <person name="Sommer R.J."/>
        </authorList>
    </citation>
    <scope>NUCLEOTIDE SEQUENCE</scope>
    <source>
        <strain evidence="3">RS0144</strain>
    </source>
</reference>
<dbReference type="InterPro" id="IPR033438">
    <property type="entry name" value="MOLO1"/>
</dbReference>
<dbReference type="Pfam" id="PF17175">
    <property type="entry name" value="MOLO1"/>
    <property type="match status" value="1"/>
</dbReference>
<feature type="non-terminal residue" evidence="3">
    <location>
        <position position="1"/>
    </location>
</feature>
<keyword evidence="2" id="KW-0732">Signal</keyword>
<dbReference type="PANTHER" id="PTHR33748:SF6">
    <property type="entry name" value="TPM_PHOSPHATASE DOMAIN-CONTAINING PROTEIN"/>
    <property type="match status" value="1"/>
</dbReference>
<protein>
    <recommendedName>
        <fullName evidence="5">TPM domain-containing protein</fullName>
    </recommendedName>
</protein>
<sequence length="220" mass="23638">NSGMLILLCILPLAASQFVSPNEVPNPRTNFRECKMRSIARVCDPTEILSEQDRYRLNTGLTNMQTRSAGQMGTFCQTKGVEGYFVAVQHADQAFADALLEKWQPDAQCGKSVVVVLSKDDNQIHVGGAKKAGLNESDLSAVIAAQQQNLQQGRPVQAIEGVLQGIGKMAAPPPLPPGSVDNRVPNNNNNNNNGNWNGPNSSIIPGSLLVVILTIISCMF</sequence>
<evidence type="ECO:0008006" key="5">
    <source>
        <dbReference type="Google" id="ProtNLM"/>
    </source>
</evidence>
<dbReference type="Proteomes" id="UP001432027">
    <property type="component" value="Unassembled WGS sequence"/>
</dbReference>
<feature type="compositionally biased region" description="Low complexity" evidence="1">
    <location>
        <begin position="185"/>
        <end position="197"/>
    </location>
</feature>
<dbReference type="AlphaFoldDB" id="A0AAV5UAM5"/>
<proteinExistence type="predicted"/>
<name>A0AAV5UAM5_9BILA</name>
<keyword evidence="4" id="KW-1185">Reference proteome</keyword>
<comment type="caution">
    <text evidence="3">The sequence shown here is derived from an EMBL/GenBank/DDBJ whole genome shotgun (WGS) entry which is preliminary data.</text>
</comment>
<evidence type="ECO:0000256" key="2">
    <source>
        <dbReference type="SAM" id="SignalP"/>
    </source>
</evidence>
<dbReference type="PANTHER" id="PTHR33748">
    <property type="entry name" value="PROTEIN CBG04600"/>
    <property type="match status" value="1"/>
</dbReference>
<dbReference type="GO" id="GO:0005892">
    <property type="term" value="C:acetylcholine-gated channel complex"/>
    <property type="evidence" value="ECO:0007669"/>
    <property type="project" value="InterPro"/>
</dbReference>
<feature type="chain" id="PRO_5043820416" description="TPM domain-containing protein" evidence="2">
    <location>
        <begin position="17"/>
        <end position="220"/>
    </location>
</feature>
<gene>
    <name evidence="3" type="ORF">PENTCL1PPCAC_25690</name>
</gene>
<feature type="region of interest" description="Disordered" evidence="1">
    <location>
        <begin position="171"/>
        <end position="197"/>
    </location>
</feature>
<accession>A0AAV5UAM5</accession>
<evidence type="ECO:0000313" key="4">
    <source>
        <dbReference type="Proteomes" id="UP001432027"/>
    </source>
</evidence>
<evidence type="ECO:0000256" key="1">
    <source>
        <dbReference type="SAM" id="MobiDB-lite"/>
    </source>
</evidence>
<evidence type="ECO:0000313" key="3">
    <source>
        <dbReference type="EMBL" id="GMT03516.1"/>
    </source>
</evidence>
<dbReference type="Gene3D" id="3.10.310.50">
    <property type="match status" value="1"/>
</dbReference>
<feature type="signal peptide" evidence="2">
    <location>
        <begin position="1"/>
        <end position="16"/>
    </location>
</feature>
<organism evidence="3 4">
    <name type="scientific">Pristionchus entomophagus</name>
    <dbReference type="NCBI Taxonomy" id="358040"/>
    <lineage>
        <taxon>Eukaryota</taxon>
        <taxon>Metazoa</taxon>
        <taxon>Ecdysozoa</taxon>
        <taxon>Nematoda</taxon>
        <taxon>Chromadorea</taxon>
        <taxon>Rhabditida</taxon>
        <taxon>Rhabditina</taxon>
        <taxon>Diplogasteromorpha</taxon>
        <taxon>Diplogasteroidea</taxon>
        <taxon>Neodiplogasteridae</taxon>
        <taxon>Pristionchus</taxon>
    </lineage>
</organism>